<accession>A0AAD4SBB5</accession>
<dbReference type="EMBL" id="JAJJMB010012161">
    <property type="protein sequence ID" value="KAI3885014.1"/>
    <property type="molecule type" value="Genomic_DNA"/>
</dbReference>
<organism evidence="1 2">
    <name type="scientific">Papaver atlanticum</name>
    <dbReference type="NCBI Taxonomy" id="357466"/>
    <lineage>
        <taxon>Eukaryota</taxon>
        <taxon>Viridiplantae</taxon>
        <taxon>Streptophyta</taxon>
        <taxon>Embryophyta</taxon>
        <taxon>Tracheophyta</taxon>
        <taxon>Spermatophyta</taxon>
        <taxon>Magnoliopsida</taxon>
        <taxon>Ranunculales</taxon>
        <taxon>Papaveraceae</taxon>
        <taxon>Papaveroideae</taxon>
        <taxon>Papaver</taxon>
    </lineage>
</organism>
<name>A0AAD4SBB5_9MAGN</name>
<protein>
    <submittedName>
        <fullName evidence="1">Uncharacterized protein</fullName>
    </submittedName>
</protein>
<dbReference type="AlphaFoldDB" id="A0AAD4SBB5"/>
<sequence length="82" mass="9534">MWYSYKNRGFFMMSKATFTEKLNIIVCTAIPTQIPCGNKYSAGYSKKTAQPQGRYRPFEVLFRRYLLRFELDVIAGSTIFAT</sequence>
<proteinExistence type="predicted"/>
<gene>
    <name evidence="1" type="ORF">MKW98_002406</name>
</gene>
<comment type="caution">
    <text evidence="1">The sequence shown here is derived from an EMBL/GenBank/DDBJ whole genome shotgun (WGS) entry which is preliminary data.</text>
</comment>
<reference evidence="1" key="1">
    <citation type="submission" date="2022-04" db="EMBL/GenBank/DDBJ databases">
        <title>A functionally conserved STORR gene fusion in Papaver species that diverged 16.8 million years ago.</title>
        <authorList>
            <person name="Catania T."/>
        </authorList>
    </citation>
    <scope>NUCLEOTIDE SEQUENCE</scope>
    <source>
        <strain evidence="1">S-188037</strain>
    </source>
</reference>
<keyword evidence="2" id="KW-1185">Reference proteome</keyword>
<evidence type="ECO:0000313" key="2">
    <source>
        <dbReference type="Proteomes" id="UP001202328"/>
    </source>
</evidence>
<dbReference type="Proteomes" id="UP001202328">
    <property type="component" value="Unassembled WGS sequence"/>
</dbReference>
<evidence type="ECO:0000313" key="1">
    <source>
        <dbReference type="EMBL" id="KAI3885014.1"/>
    </source>
</evidence>